<evidence type="ECO:0000313" key="3">
    <source>
        <dbReference type="Proteomes" id="UP000289340"/>
    </source>
</evidence>
<feature type="compositionally biased region" description="Pro residues" evidence="1">
    <location>
        <begin position="42"/>
        <end position="51"/>
    </location>
</feature>
<name>A0A445LP83_GLYSO</name>
<gene>
    <name evidence="2" type="ORF">D0Y65_003991</name>
</gene>
<proteinExistence type="predicted"/>
<sequence length="191" mass="21103">MKTHNNMSSTSSKHLLYVSPSPNVINGSSNNSSSDSSGTGNPQPPPHPPPSSSSSVQKQREISYFTSKRMGCLFGSGGFRWRVVKEEVTMQGSLGLVVAAEGGYDGGVVMRRMEMMHVVIVSENHNASDLEGIRRCHNTNRKRNNQIGVFGKAGGWWLSVSRSRSTLKSKGRLCCQRRKCRKEKEKEKVMT</sequence>
<dbReference type="EMBL" id="QZWG01000002">
    <property type="protein sequence ID" value="RZC25109.1"/>
    <property type="molecule type" value="Genomic_DNA"/>
</dbReference>
<dbReference type="Proteomes" id="UP000289340">
    <property type="component" value="Chromosome 2"/>
</dbReference>
<feature type="compositionally biased region" description="Low complexity" evidence="1">
    <location>
        <begin position="19"/>
        <end position="41"/>
    </location>
</feature>
<keyword evidence="3" id="KW-1185">Reference proteome</keyword>
<reference evidence="2 3" key="1">
    <citation type="submission" date="2018-09" db="EMBL/GenBank/DDBJ databases">
        <title>A high-quality reference genome of wild soybean provides a powerful tool to mine soybean genomes.</title>
        <authorList>
            <person name="Xie M."/>
            <person name="Chung C.Y.L."/>
            <person name="Li M.-W."/>
            <person name="Wong F.-L."/>
            <person name="Chan T.-F."/>
            <person name="Lam H.-M."/>
        </authorList>
    </citation>
    <scope>NUCLEOTIDE SEQUENCE [LARGE SCALE GENOMIC DNA]</scope>
    <source>
        <strain evidence="3">cv. W05</strain>
        <tissue evidence="2">Hypocotyl of etiolated seedlings</tissue>
    </source>
</reference>
<protein>
    <submittedName>
        <fullName evidence="2">Uncharacterized protein</fullName>
    </submittedName>
</protein>
<feature type="compositionally biased region" description="Polar residues" evidence="1">
    <location>
        <begin position="1"/>
        <end position="13"/>
    </location>
</feature>
<accession>A0A445LP83</accession>
<dbReference type="AlphaFoldDB" id="A0A445LP83"/>
<comment type="caution">
    <text evidence="2">The sequence shown here is derived from an EMBL/GenBank/DDBJ whole genome shotgun (WGS) entry which is preliminary data.</text>
</comment>
<organism evidence="2 3">
    <name type="scientific">Glycine soja</name>
    <name type="common">Wild soybean</name>
    <dbReference type="NCBI Taxonomy" id="3848"/>
    <lineage>
        <taxon>Eukaryota</taxon>
        <taxon>Viridiplantae</taxon>
        <taxon>Streptophyta</taxon>
        <taxon>Embryophyta</taxon>
        <taxon>Tracheophyta</taxon>
        <taxon>Spermatophyta</taxon>
        <taxon>Magnoliopsida</taxon>
        <taxon>eudicotyledons</taxon>
        <taxon>Gunneridae</taxon>
        <taxon>Pentapetalae</taxon>
        <taxon>rosids</taxon>
        <taxon>fabids</taxon>
        <taxon>Fabales</taxon>
        <taxon>Fabaceae</taxon>
        <taxon>Papilionoideae</taxon>
        <taxon>50 kb inversion clade</taxon>
        <taxon>NPAAA clade</taxon>
        <taxon>indigoferoid/millettioid clade</taxon>
        <taxon>Phaseoleae</taxon>
        <taxon>Glycine</taxon>
        <taxon>Glycine subgen. Soja</taxon>
    </lineage>
</organism>
<feature type="region of interest" description="Disordered" evidence="1">
    <location>
        <begin position="1"/>
        <end position="60"/>
    </location>
</feature>
<evidence type="ECO:0000256" key="1">
    <source>
        <dbReference type="SAM" id="MobiDB-lite"/>
    </source>
</evidence>
<evidence type="ECO:0000313" key="2">
    <source>
        <dbReference type="EMBL" id="RZC25109.1"/>
    </source>
</evidence>